<feature type="region of interest" description="Disordered" evidence="1">
    <location>
        <begin position="70"/>
        <end position="131"/>
    </location>
</feature>
<keyword evidence="3" id="KW-1185">Reference proteome</keyword>
<feature type="compositionally biased region" description="Basic residues" evidence="1">
    <location>
        <begin position="99"/>
        <end position="112"/>
    </location>
</feature>
<feature type="compositionally biased region" description="Basic and acidic residues" evidence="1">
    <location>
        <begin position="70"/>
        <end position="84"/>
    </location>
</feature>
<reference evidence="2" key="1">
    <citation type="submission" date="2021-03" db="EMBL/GenBank/DDBJ databases">
        <title>Draft genome sequence of rust myrtle Austropuccinia psidii MF-1, a brazilian biotype.</title>
        <authorList>
            <person name="Quecine M.C."/>
            <person name="Pachon D.M.R."/>
            <person name="Bonatelli M.L."/>
            <person name="Correr F.H."/>
            <person name="Franceschini L.M."/>
            <person name="Leite T.F."/>
            <person name="Margarido G.R.A."/>
            <person name="Almeida C.A."/>
            <person name="Ferrarezi J.A."/>
            <person name="Labate C.A."/>
        </authorList>
    </citation>
    <scope>NUCLEOTIDE SEQUENCE</scope>
    <source>
        <strain evidence="2">MF-1</strain>
    </source>
</reference>
<comment type="caution">
    <text evidence="2">The sequence shown here is derived from an EMBL/GenBank/DDBJ whole genome shotgun (WGS) entry which is preliminary data.</text>
</comment>
<evidence type="ECO:0000313" key="3">
    <source>
        <dbReference type="Proteomes" id="UP000765509"/>
    </source>
</evidence>
<name>A0A9Q3PAU5_9BASI</name>
<dbReference type="AlphaFoldDB" id="A0A9Q3PAU5"/>
<gene>
    <name evidence="2" type="ORF">O181_092666</name>
</gene>
<protein>
    <submittedName>
        <fullName evidence="2">Uncharacterized protein</fullName>
    </submittedName>
</protein>
<dbReference type="OrthoDB" id="5582182at2759"/>
<dbReference type="Proteomes" id="UP000765509">
    <property type="component" value="Unassembled WGS sequence"/>
</dbReference>
<evidence type="ECO:0000256" key="1">
    <source>
        <dbReference type="SAM" id="MobiDB-lite"/>
    </source>
</evidence>
<organism evidence="2 3">
    <name type="scientific">Austropuccinia psidii MF-1</name>
    <dbReference type="NCBI Taxonomy" id="1389203"/>
    <lineage>
        <taxon>Eukaryota</taxon>
        <taxon>Fungi</taxon>
        <taxon>Dikarya</taxon>
        <taxon>Basidiomycota</taxon>
        <taxon>Pucciniomycotina</taxon>
        <taxon>Pucciniomycetes</taxon>
        <taxon>Pucciniales</taxon>
        <taxon>Sphaerophragmiaceae</taxon>
        <taxon>Austropuccinia</taxon>
    </lineage>
</organism>
<feature type="compositionally biased region" description="Basic and acidic residues" evidence="1">
    <location>
        <begin position="117"/>
        <end position="131"/>
    </location>
</feature>
<dbReference type="EMBL" id="AVOT02059255">
    <property type="protein sequence ID" value="MBW0552951.1"/>
    <property type="molecule type" value="Genomic_DNA"/>
</dbReference>
<proteinExistence type="predicted"/>
<accession>A0A9Q3PAU5</accession>
<evidence type="ECO:0000313" key="2">
    <source>
        <dbReference type="EMBL" id="MBW0552951.1"/>
    </source>
</evidence>
<sequence length="131" mass="15528">MKESGHVYLYNSDFRISISRIRDWVEREYIHFYTRGLESISLDQLAFHPGTFDTLKELMEIALKLDTRYHERQKQKVGDHEKKPPVTASNLSRPVQHSYWKRTHHKNNKKGKQSQASKDKPHAVLLNKDNK</sequence>